<keyword evidence="4 8" id="KW-0472">Membrane</keyword>
<evidence type="ECO:0000313" key="11">
    <source>
        <dbReference type="EMBL" id="KAG0303394.1"/>
    </source>
</evidence>
<dbReference type="PANTHER" id="PTHR34992">
    <property type="entry name" value="HYPHAL ANASTAMOSIS-7 PROTEIN"/>
    <property type="match status" value="1"/>
</dbReference>
<dbReference type="Proteomes" id="UP000738325">
    <property type="component" value="Unassembled WGS sequence"/>
</dbReference>
<gene>
    <name evidence="11" type="ORF">BGZ99_002706</name>
</gene>
<evidence type="ECO:0000256" key="5">
    <source>
        <dbReference type="ARBA" id="ARBA00023180"/>
    </source>
</evidence>
<keyword evidence="5" id="KW-0325">Glycoprotein</keyword>
<dbReference type="AlphaFoldDB" id="A0A9P6QY53"/>
<keyword evidence="8" id="KW-1133">Transmembrane helix</keyword>
<evidence type="ECO:0000256" key="9">
    <source>
        <dbReference type="SAM" id="SignalP"/>
    </source>
</evidence>
<dbReference type="OrthoDB" id="2146436at2759"/>
<dbReference type="InterPro" id="IPR046530">
    <property type="entry name" value="BIM1-like_dom"/>
</dbReference>
<evidence type="ECO:0000256" key="1">
    <source>
        <dbReference type="ARBA" id="ARBA00004236"/>
    </source>
</evidence>
<feature type="chain" id="PRO_5040332247" description="Copper acquisition factor BIM1-like domain-containing protein" evidence="9">
    <location>
        <begin position="19"/>
        <end position="199"/>
    </location>
</feature>
<keyword evidence="6" id="KW-0449">Lipoprotein</keyword>
<evidence type="ECO:0000256" key="4">
    <source>
        <dbReference type="ARBA" id="ARBA00023136"/>
    </source>
</evidence>
<keyword evidence="12" id="KW-1185">Reference proteome</keyword>
<evidence type="ECO:0000256" key="3">
    <source>
        <dbReference type="ARBA" id="ARBA00022729"/>
    </source>
</evidence>
<feature type="signal peptide" evidence="9">
    <location>
        <begin position="1"/>
        <end position="18"/>
    </location>
</feature>
<dbReference type="GO" id="GO:0012505">
    <property type="term" value="C:endomembrane system"/>
    <property type="evidence" value="ECO:0007669"/>
    <property type="project" value="UniProtKB-SubCell"/>
</dbReference>
<dbReference type="InterPro" id="IPR046936">
    <property type="entry name" value="BIM1-like"/>
</dbReference>
<comment type="caution">
    <text evidence="11">The sequence shown here is derived from an EMBL/GenBank/DDBJ whole genome shotgun (WGS) entry which is preliminary data.</text>
</comment>
<keyword evidence="2" id="KW-1003">Cell membrane</keyword>
<dbReference type="CDD" id="cd21176">
    <property type="entry name" value="LPMO_auxiliary-like"/>
    <property type="match status" value="1"/>
</dbReference>
<evidence type="ECO:0000259" key="10">
    <source>
        <dbReference type="Pfam" id="PF20238"/>
    </source>
</evidence>
<evidence type="ECO:0000256" key="8">
    <source>
        <dbReference type="SAM" id="Phobius"/>
    </source>
</evidence>
<dbReference type="Pfam" id="PF20238">
    <property type="entry name" value="BIM1-like_dom"/>
    <property type="match status" value="1"/>
</dbReference>
<comment type="subcellular location">
    <subcellularLocation>
        <location evidence="1">Cell membrane</location>
    </subcellularLocation>
    <subcellularLocation>
        <location evidence="7">Endomembrane system</location>
        <topology evidence="7">Lipid-anchor</topology>
    </subcellularLocation>
</comment>
<name>A0A9P6QY53_9FUNG</name>
<dbReference type="GO" id="GO:0005886">
    <property type="term" value="C:plasma membrane"/>
    <property type="evidence" value="ECO:0007669"/>
    <property type="project" value="UniProtKB-SubCell"/>
</dbReference>
<evidence type="ECO:0000256" key="6">
    <source>
        <dbReference type="ARBA" id="ARBA00023288"/>
    </source>
</evidence>
<feature type="domain" description="Copper acquisition factor BIM1-like" evidence="10">
    <location>
        <begin position="17"/>
        <end position="157"/>
    </location>
</feature>
<dbReference type="EMBL" id="JAAAIP010001844">
    <property type="protein sequence ID" value="KAG0303394.1"/>
    <property type="molecule type" value="Genomic_DNA"/>
</dbReference>
<protein>
    <recommendedName>
        <fullName evidence="10">Copper acquisition factor BIM1-like domain-containing protein</fullName>
    </recommendedName>
</protein>
<keyword evidence="3 9" id="KW-0732">Signal</keyword>
<organism evidence="11 12">
    <name type="scientific">Dissophora globulifera</name>
    <dbReference type="NCBI Taxonomy" id="979702"/>
    <lineage>
        <taxon>Eukaryota</taxon>
        <taxon>Fungi</taxon>
        <taxon>Fungi incertae sedis</taxon>
        <taxon>Mucoromycota</taxon>
        <taxon>Mortierellomycotina</taxon>
        <taxon>Mortierellomycetes</taxon>
        <taxon>Mortierellales</taxon>
        <taxon>Mortierellaceae</taxon>
        <taxon>Dissophora</taxon>
    </lineage>
</organism>
<evidence type="ECO:0000313" key="12">
    <source>
        <dbReference type="Proteomes" id="UP000738325"/>
    </source>
</evidence>
<sequence length="199" mass="20429">MKVFSLATILLCSSTAMAHFSLDYPSSRGFIGANEPLAPCGGFIAVTNRTQFPLSKGFLEINSHHAAADLTINIVFGNDPAAMDFTTAATTPASSISLKHPGNACLPLDLSTFKNATNNVNATIQVVYNGGDSPLYQCADVVIVSNATGFDQSKCINDLPTGTGAPTPTKSSSAAGALSATGTLSTVVAAIFMAAVMTF</sequence>
<keyword evidence="8" id="KW-0812">Transmembrane</keyword>
<reference evidence="11" key="1">
    <citation type="journal article" date="2020" name="Fungal Divers.">
        <title>Resolving the Mortierellaceae phylogeny through synthesis of multi-gene phylogenetics and phylogenomics.</title>
        <authorList>
            <person name="Vandepol N."/>
            <person name="Liber J."/>
            <person name="Desiro A."/>
            <person name="Na H."/>
            <person name="Kennedy M."/>
            <person name="Barry K."/>
            <person name="Grigoriev I.V."/>
            <person name="Miller A.N."/>
            <person name="O'Donnell K."/>
            <person name="Stajich J.E."/>
            <person name="Bonito G."/>
        </authorList>
    </citation>
    <scope>NUCLEOTIDE SEQUENCE</scope>
    <source>
        <strain evidence="11">REB-010B</strain>
    </source>
</reference>
<accession>A0A9P6QY53</accession>
<feature type="transmembrane region" description="Helical" evidence="8">
    <location>
        <begin position="174"/>
        <end position="196"/>
    </location>
</feature>
<evidence type="ECO:0000256" key="2">
    <source>
        <dbReference type="ARBA" id="ARBA00022475"/>
    </source>
</evidence>
<proteinExistence type="predicted"/>
<evidence type="ECO:0000256" key="7">
    <source>
        <dbReference type="ARBA" id="ARBA00037868"/>
    </source>
</evidence>